<feature type="compositionally biased region" description="Basic and acidic residues" evidence="2">
    <location>
        <begin position="1"/>
        <end position="14"/>
    </location>
</feature>
<proteinExistence type="predicted"/>
<protein>
    <submittedName>
        <fullName evidence="4">Uncharacterized protein</fullName>
    </submittedName>
</protein>
<evidence type="ECO:0000256" key="2">
    <source>
        <dbReference type="SAM" id="MobiDB-lite"/>
    </source>
</evidence>
<reference evidence="4" key="1">
    <citation type="submission" date="2020-08" db="EMBL/GenBank/DDBJ databases">
        <title>Plant Genome Project.</title>
        <authorList>
            <person name="Zhang R.-G."/>
        </authorList>
    </citation>
    <scope>NUCLEOTIDE SEQUENCE</scope>
    <source>
        <strain evidence="4">WSP0</strain>
        <tissue evidence="4">Leaf</tissue>
    </source>
</reference>
<dbReference type="EMBL" id="JACTNZ010000001">
    <property type="protein sequence ID" value="KAG5567779.1"/>
    <property type="molecule type" value="Genomic_DNA"/>
</dbReference>
<dbReference type="AlphaFoldDB" id="A0AAV6LT82"/>
<keyword evidence="5" id="KW-1185">Reference proteome</keyword>
<organism evidence="4 5">
    <name type="scientific">Rhododendron griersonianum</name>
    <dbReference type="NCBI Taxonomy" id="479676"/>
    <lineage>
        <taxon>Eukaryota</taxon>
        <taxon>Viridiplantae</taxon>
        <taxon>Streptophyta</taxon>
        <taxon>Embryophyta</taxon>
        <taxon>Tracheophyta</taxon>
        <taxon>Spermatophyta</taxon>
        <taxon>Magnoliopsida</taxon>
        <taxon>eudicotyledons</taxon>
        <taxon>Gunneridae</taxon>
        <taxon>Pentapetalae</taxon>
        <taxon>asterids</taxon>
        <taxon>Ericales</taxon>
        <taxon>Ericaceae</taxon>
        <taxon>Ericoideae</taxon>
        <taxon>Rhodoreae</taxon>
        <taxon>Rhododendron</taxon>
    </lineage>
</organism>
<evidence type="ECO:0000313" key="4">
    <source>
        <dbReference type="EMBL" id="KAG5567779.1"/>
    </source>
</evidence>
<feature type="compositionally biased region" description="Polar residues" evidence="2">
    <location>
        <begin position="79"/>
        <end position="94"/>
    </location>
</feature>
<feature type="compositionally biased region" description="Acidic residues" evidence="2">
    <location>
        <begin position="440"/>
        <end position="456"/>
    </location>
</feature>
<feature type="transmembrane region" description="Helical" evidence="3">
    <location>
        <begin position="589"/>
        <end position="607"/>
    </location>
</feature>
<evidence type="ECO:0000256" key="1">
    <source>
        <dbReference type="SAM" id="Coils"/>
    </source>
</evidence>
<evidence type="ECO:0000313" key="5">
    <source>
        <dbReference type="Proteomes" id="UP000823749"/>
    </source>
</evidence>
<feature type="compositionally biased region" description="Polar residues" evidence="2">
    <location>
        <begin position="125"/>
        <end position="134"/>
    </location>
</feature>
<name>A0AAV6LT82_9ERIC</name>
<sequence>MEKPKDTSKQEKQKMAISIGGGRGGGGGIGGVLVWGGVVAIATSVSVISAIKLRNKRLPNKTNHQHPPPQPQPMPTTTDACNQLEVNNDNSSNDDQGKGLLVLLQDNSSPPPDYHPSGDGIKDASPTQIDSTPLDTSKSLILDIDTMLEITRPKEKPNYLDIVLGDNPKPKNSSLETDYGVNKQDYSLVAEEKAIENKVLQSDQFEEEELPKIQSMGQGGGEEEEQENGAEIVSEVTETFQIDPFAVQFNREVFKVMTEDEAVRAPDAPQFGAEDDIKKMQLIGKEGEEEEEQDDGDNIADTVERVIETTQKDQFAVEFNPGEIQVMKEDEVTGAPDSPQTEAEDPPQMQLVVKEQENGENIVQVVEEVVKTAQKDHFTMEIDREAIQVMEEEKTIDSPRIEAEDNPEIQLIEEEKGHDHGENDEAVGTIQDNQLLRFSEEEDSVENDEYADEEEMAEKGEESSEETGDSSMESNAEAIWPLESIEELSQQLKEESKTNIQKLEEKIDEYRTGETEESGCHASINNEGIYANGNYKNEDTVQSRISPMKELLMRINVSTDTSNMGIWISSAAVLLLLVVGPLLLSFANIVKLCLIVFLLVMILSHIWELP</sequence>
<keyword evidence="3" id="KW-0472">Membrane</keyword>
<feature type="transmembrane region" description="Helical" evidence="3">
    <location>
        <begin position="564"/>
        <end position="583"/>
    </location>
</feature>
<evidence type="ECO:0000256" key="3">
    <source>
        <dbReference type="SAM" id="Phobius"/>
    </source>
</evidence>
<feature type="compositionally biased region" description="Basic and acidic residues" evidence="2">
    <location>
        <begin position="389"/>
        <end position="403"/>
    </location>
</feature>
<keyword evidence="3" id="KW-0812">Transmembrane</keyword>
<gene>
    <name evidence="4" type="ORF">RHGRI_003081</name>
</gene>
<feature type="region of interest" description="Disordered" evidence="2">
    <location>
        <begin position="58"/>
        <end position="134"/>
    </location>
</feature>
<accession>A0AAV6LT82</accession>
<keyword evidence="1" id="KW-0175">Coiled coil</keyword>
<keyword evidence="3" id="KW-1133">Transmembrane helix</keyword>
<feature type="transmembrane region" description="Helical" evidence="3">
    <location>
        <begin position="32"/>
        <end position="51"/>
    </location>
</feature>
<feature type="region of interest" description="Disordered" evidence="2">
    <location>
        <begin position="210"/>
        <end position="231"/>
    </location>
</feature>
<comment type="caution">
    <text evidence="4">The sequence shown here is derived from an EMBL/GenBank/DDBJ whole genome shotgun (WGS) entry which is preliminary data.</text>
</comment>
<feature type="region of interest" description="Disordered" evidence="2">
    <location>
        <begin position="1"/>
        <end position="23"/>
    </location>
</feature>
<feature type="coiled-coil region" evidence="1">
    <location>
        <begin position="485"/>
        <end position="513"/>
    </location>
</feature>
<feature type="region of interest" description="Disordered" evidence="2">
    <location>
        <begin position="389"/>
        <end position="474"/>
    </location>
</feature>
<feature type="region of interest" description="Disordered" evidence="2">
    <location>
        <begin position="322"/>
        <end position="349"/>
    </location>
</feature>
<feature type="compositionally biased region" description="Basic and acidic residues" evidence="2">
    <location>
        <begin position="413"/>
        <end position="423"/>
    </location>
</feature>
<dbReference type="Proteomes" id="UP000823749">
    <property type="component" value="Chromosome 1"/>
</dbReference>